<organism evidence="10 11">
    <name type="scientific">Vagococcus acidifermentans</name>
    <dbReference type="NCBI Taxonomy" id="564710"/>
    <lineage>
        <taxon>Bacteria</taxon>
        <taxon>Bacillati</taxon>
        <taxon>Bacillota</taxon>
        <taxon>Bacilli</taxon>
        <taxon>Lactobacillales</taxon>
        <taxon>Enterococcaceae</taxon>
        <taxon>Vagococcus</taxon>
    </lineage>
</organism>
<dbReference type="GO" id="GO:0004519">
    <property type="term" value="F:endonuclease activity"/>
    <property type="evidence" value="ECO:0007669"/>
    <property type="project" value="UniProtKB-KW"/>
</dbReference>
<reference evidence="10 11" key="1">
    <citation type="submission" date="2017-05" db="EMBL/GenBank/DDBJ databases">
        <title>Vagococcus spp. assemblies.</title>
        <authorList>
            <person name="Gulvik C.A."/>
        </authorList>
    </citation>
    <scope>NUCLEOTIDE SEQUENCE [LARGE SCALE GENOMIC DNA]</scope>
    <source>
        <strain evidence="10 11">LMG 24798</strain>
    </source>
</reference>
<comment type="similarity">
    <text evidence="1 7">Belongs to the SbcD family.</text>
</comment>
<comment type="function">
    <text evidence="7">SbcCD cleaves DNA hairpin structures. These structures can inhibit DNA replication and are intermediates in certain DNA recombination reactions. The complex acts as a 3'-&gt;5' double strand exonuclease that can open hairpins. It also has a 5' single-strand endonuclease activity.</text>
</comment>
<evidence type="ECO:0000256" key="4">
    <source>
        <dbReference type="ARBA" id="ARBA00022722"/>
    </source>
</evidence>
<dbReference type="RefSeq" id="WP_126813939.1">
    <property type="nucleotide sequence ID" value="NZ_NGKC01000009.1"/>
</dbReference>
<feature type="domain" description="Calcineurin-like phosphoesterase" evidence="8">
    <location>
        <begin position="1"/>
        <end position="212"/>
    </location>
</feature>
<dbReference type="PANTHER" id="PTHR30337">
    <property type="entry name" value="COMPONENT OF ATP-DEPENDENT DSDNA EXONUCLEASE"/>
    <property type="match status" value="1"/>
</dbReference>
<dbReference type="InterPro" id="IPR029052">
    <property type="entry name" value="Metallo-depent_PP-like"/>
</dbReference>
<dbReference type="EMBL" id="NGKC01000009">
    <property type="protein sequence ID" value="RSU11179.1"/>
    <property type="molecule type" value="Genomic_DNA"/>
</dbReference>
<feature type="domain" description="Nuclease SbcCD subunit D C-terminal" evidence="9">
    <location>
        <begin position="262"/>
        <end position="351"/>
    </location>
</feature>
<comment type="caution">
    <text evidence="10">The sequence shown here is derived from an EMBL/GenBank/DDBJ whole genome shotgun (WGS) entry which is preliminary data.</text>
</comment>
<dbReference type="GO" id="GO:0006310">
    <property type="term" value="P:DNA recombination"/>
    <property type="evidence" value="ECO:0007669"/>
    <property type="project" value="UniProtKB-KW"/>
</dbReference>
<keyword evidence="4 7" id="KW-0540">Nuclease</keyword>
<evidence type="ECO:0000313" key="10">
    <source>
        <dbReference type="EMBL" id="RSU11179.1"/>
    </source>
</evidence>
<keyword evidence="7" id="KW-0235">DNA replication</keyword>
<protein>
    <recommendedName>
        <fullName evidence="3 7">Nuclease SbcCD subunit D</fullName>
    </recommendedName>
</protein>
<dbReference type="InterPro" id="IPR004843">
    <property type="entry name" value="Calcineurin-like_PHP"/>
</dbReference>
<dbReference type="InterPro" id="IPR041796">
    <property type="entry name" value="Mre11_N"/>
</dbReference>
<dbReference type="InterPro" id="IPR004593">
    <property type="entry name" value="SbcD"/>
</dbReference>
<dbReference type="Proteomes" id="UP000286773">
    <property type="component" value="Unassembled WGS sequence"/>
</dbReference>
<dbReference type="Pfam" id="PF00149">
    <property type="entry name" value="Metallophos"/>
    <property type="match status" value="1"/>
</dbReference>
<dbReference type="GO" id="GO:0008408">
    <property type="term" value="F:3'-5' exonuclease activity"/>
    <property type="evidence" value="ECO:0007669"/>
    <property type="project" value="InterPro"/>
</dbReference>
<dbReference type="InterPro" id="IPR026843">
    <property type="entry name" value="SbcD_C"/>
</dbReference>
<sequence length="375" mass="42868">MKFLHTADWHIGRKLNGFYLLEEQRDALEKLMDVAEEEQVDAIVIAGDVFDRAVPPVEAVQLFNQILKRMNREKQFPVLMISGNHDSATRLATGSSWYKLSDLHLHTNIAQSLTPVVIGDTQFFLLPYFEPFEVRHYFQDETIRTVDEAMTRLVDAMAAVFEPDMQHVLVSHFFAAGSERSDSETKVEVGGLNAIPVDKLTLFDYVALGHLHSRTALHHPSVKYSGSLLKYSLSERNQTKGVWLVTLSEAGLETRFREITPLRDVVLLEGSFDQLTDAAFYQHIDRDDYIAVSLTDKAVIPNVMQHLRDIYPRIIGLERTRGNERARRLRTQQDITRLSPLALMSDYFKEVTGEPVSAAQKRWLKQTVQGIQREE</sequence>
<evidence type="ECO:0000313" key="11">
    <source>
        <dbReference type="Proteomes" id="UP000286773"/>
    </source>
</evidence>
<keyword evidence="7" id="KW-0255">Endonuclease</keyword>
<dbReference type="OrthoDB" id="9773856at2"/>
<evidence type="ECO:0000256" key="6">
    <source>
        <dbReference type="ARBA" id="ARBA00022839"/>
    </source>
</evidence>
<dbReference type="AlphaFoldDB" id="A0A430ASY1"/>
<keyword evidence="6 7" id="KW-0269">Exonuclease</keyword>
<keyword evidence="7" id="KW-0233">DNA recombination</keyword>
<comment type="subunit">
    <text evidence="2 7">Heterodimer of SbcC and SbcD.</text>
</comment>
<evidence type="ECO:0000256" key="5">
    <source>
        <dbReference type="ARBA" id="ARBA00022801"/>
    </source>
</evidence>
<name>A0A430ASY1_9ENTE</name>
<dbReference type="Pfam" id="PF12320">
    <property type="entry name" value="SbcD_C"/>
    <property type="match status" value="1"/>
</dbReference>
<evidence type="ECO:0000256" key="1">
    <source>
        <dbReference type="ARBA" id="ARBA00010555"/>
    </source>
</evidence>
<dbReference type="PANTHER" id="PTHR30337:SF0">
    <property type="entry name" value="NUCLEASE SBCCD SUBUNIT D"/>
    <property type="match status" value="1"/>
</dbReference>
<accession>A0A430ASY1</accession>
<evidence type="ECO:0000256" key="2">
    <source>
        <dbReference type="ARBA" id="ARBA00011322"/>
    </source>
</evidence>
<dbReference type="CDD" id="cd00840">
    <property type="entry name" value="MPP_Mre11_N"/>
    <property type="match status" value="1"/>
</dbReference>
<evidence type="ECO:0000259" key="9">
    <source>
        <dbReference type="Pfam" id="PF12320"/>
    </source>
</evidence>
<dbReference type="NCBIfam" id="TIGR00619">
    <property type="entry name" value="sbcd"/>
    <property type="match status" value="1"/>
</dbReference>
<evidence type="ECO:0000256" key="3">
    <source>
        <dbReference type="ARBA" id="ARBA00013365"/>
    </source>
</evidence>
<dbReference type="Gene3D" id="3.60.21.10">
    <property type="match status" value="1"/>
</dbReference>
<evidence type="ECO:0000256" key="7">
    <source>
        <dbReference type="RuleBase" id="RU363069"/>
    </source>
</evidence>
<gene>
    <name evidence="7" type="primary">sbcD</name>
    <name evidence="10" type="ORF">CBF27_08750</name>
</gene>
<dbReference type="SUPFAM" id="SSF56300">
    <property type="entry name" value="Metallo-dependent phosphatases"/>
    <property type="match status" value="1"/>
</dbReference>
<evidence type="ECO:0000259" key="8">
    <source>
        <dbReference type="Pfam" id="PF00149"/>
    </source>
</evidence>
<dbReference type="GO" id="GO:0006260">
    <property type="term" value="P:DNA replication"/>
    <property type="evidence" value="ECO:0007669"/>
    <property type="project" value="UniProtKB-KW"/>
</dbReference>
<keyword evidence="11" id="KW-1185">Reference proteome</keyword>
<dbReference type="InterPro" id="IPR050535">
    <property type="entry name" value="DNA_Repair-Maintenance_Comp"/>
</dbReference>
<proteinExistence type="inferred from homology"/>
<keyword evidence="5 7" id="KW-0378">Hydrolase</keyword>